<comment type="similarity">
    <text evidence="1 8">Belongs to the TRAFAC class myosin-kinesin ATPase superfamily. Myosin family.</text>
</comment>
<evidence type="ECO:0000256" key="3">
    <source>
        <dbReference type="ARBA" id="ARBA00022840"/>
    </source>
</evidence>
<dbReference type="InterPro" id="IPR036961">
    <property type="entry name" value="Kinesin_motor_dom_sf"/>
</dbReference>
<dbReference type="GO" id="GO:0016459">
    <property type="term" value="C:myosin complex"/>
    <property type="evidence" value="ECO:0007669"/>
    <property type="project" value="UniProtKB-KW"/>
</dbReference>
<dbReference type="FunFam" id="1.20.120.720:FF:000001">
    <property type="entry name" value="Myosin heavy chain, muscle"/>
    <property type="match status" value="1"/>
</dbReference>
<keyword evidence="4" id="KW-0175">Coiled coil</keyword>
<dbReference type="GO" id="GO:0000146">
    <property type="term" value="F:microfilament motor activity"/>
    <property type="evidence" value="ECO:0007669"/>
    <property type="project" value="TreeGrafter"/>
</dbReference>
<dbReference type="Proteomes" id="UP000270094">
    <property type="component" value="Unassembled WGS sequence"/>
</dbReference>
<dbReference type="GO" id="GO:0007015">
    <property type="term" value="P:actin filament organization"/>
    <property type="evidence" value="ECO:0007669"/>
    <property type="project" value="TreeGrafter"/>
</dbReference>
<keyword evidence="5 8" id="KW-0518">Myosin</keyword>
<name>A0A3P7LN49_STRVU</name>
<dbReference type="Gene3D" id="1.20.120.720">
    <property type="entry name" value="Myosin VI head, motor domain, U50 subdomain"/>
    <property type="match status" value="1"/>
</dbReference>
<feature type="domain" description="Myosin motor" evidence="9">
    <location>
        <begin position="1"/>
        <end position="389"/>
    </location>
</feature>
<dbReference type="InterPro" id="IPR001609">
    <property type="entry name" value="Myosin_head_motor_dom-like"/>
</dbReference>
<evidence type="ECO:0000256" key="8">
    <source>
        <dbReference type="PROSITE-ProRule" id="PRU00782"/>
    </source>
</evidence>
<dbReference type="InterPro" id="IPR027417">
    <property type="entry name" value="P-loop_NTPase"/>
</dbReference>
<evidence type="ECO:0000256" key="5">
    <source>
        <dbReference type="ARBA" id="ARBA00023123"/>
    </source>
</evidence>
<dbReference type="SUPFAM" id="SSF52540">
    <property type="entry name" value="P-loop containing nucleoside triphosphate hydrolases"/>
    <property type="match status" value="1"/>
</dbReference>
<dbReference type="AlphaFoldDB" id="A0A3P7LN49"/>
<sequence>MFMGKRSKKFMTVIAYFAAVGASQQEMFGKKEGAAPPEGKKVTLEDQIVQTNPVLEAFGNAKTVRNNNSSRFGKFIRIHFSNKGRVASCDIEHYLLEKSRVIRQAPGERCYHIFYQLFSGHVPSLTKDLLLNKPTKDYYFIAQAELKIDGEEFALTDEAFDILKFTLEEKMNCYKLEEFALTDEAFDILKFTLEEKMNCYKLVSAMMHMGNMKFKQRPREEQAEQDETEEATLAAEMYGVEMEELVKALLRPRVKVGNEWVNKGQNLEQVNWAIGAMAKGLYSRIFNWLVKKCNQTLDQKGISRDYFIGVLDIAGFEIFDFNSFEQLWINFVNEKLQQFFNHHMFVLEQEEYAREGIQWTFIDFGLDLQACIELIEKVYQTYFIVIRGD</sequence>
<dbReference type="Gene3D" id="3.40.850.10">
    <property type="entry name" value="Kinesin motor domain"/>
    <property type="match status" value="1"/>
</dbReference>
<dbReference type="PROSITE" id="PS51456">
    <property type="entry name" value="MYOSIN_MOTOR"/>
    <property type="match status" value="1"/>
</dbReference>
<keyword evidence="2" id="KW-0547">Nucleotide-binding</keyword>
<evidence type="ECO:0000256" key="1">
    <source>
        <dbReference type="ARBA" id="ARBA00008314"/>
    </source>
</evidence>
<dbReference type="PANTHER" id="PTHR13140">
    <property type="entry name" value="MYOSIN"/>
    <property type="match status" value="1"/>
</dbReference>
<dbReference type="GO" id="GO:0005737">
    <property type="term" value="C:cytoplasm"/>
    <property type="evidence" value="ECO:0007669"/>
    <property type="project" value="TreeGrafter"/>
</dbReference>
<dbReference type="OrthoDB" id="6108017at2759"/>
<evidence type="ECO:0000256" key="7">
    <source>
        <dbReference type="ARBA" id="ARBA00023203"/>
    </source>
</evidence>
<dbReference type="Pfam" id="PF00063">
    <property type="entry name" value="Myosin_head"/>
    <property type="match status" value="2"/>
</dbReference>
<evidence type="ECO:0000313" key="10">
    <source>
        <dbReference type="EMBL" id="VDM80628.1"/>
    </source>
</evidence>
<evidence type="ECO:0000256" key="2">
    <source>
        <dbReference type="ARBA" id="ARBA00022741"/>
    </source>
</evidence>
<gene>
    <name evidence="10" type="ORF">SVUK_LOCUS15626</name>
</gene>
<keyword evidence="7 8" id="KW-0009">Actin-binding</keyword>
<protein>
    <recommendedName>
        <fullName evidence="9">Myosin motor domain-containing protein</fullName>
    </recommendedName>
</protein>
<dbReference type="Gene3D" id="1.20.58.530">
    <property type="match status" value="1"/>
</dbReference>
<dbReference type="PRINTS" id="PR00193">
    <property type="entry name" value="MYOSINHEAVY"/>
</dbReference>
<dbReference type="EMBL" id="UYYB01109285">
    <property type="protein sequence ID" value="VDM80628.1"/>
    <property type="molecule type" value="Genomic_DNA"/>
</dbReference>
<organism evidence="10 11">
    <name type="scientific">Strongylus vulgaris</name>
    <name type="common">Blood worm</name>
    <dbReference type="NCBI Taxonomy" id="40348"/>
    <lineage>
        <taxon>Eukaryota</taxon>
        <taxon>Metazoa</taxon>
        <taxon>Ecdysozoa</taxon>
        <taxon>Nematoda</taxon>
        <taxon>Chromadorea</taxon>
        <taxon>Rhabditida</taxon>
        <taxon>Rhabditina</taxon>
        <taxon>Rhabditomorpha</taxon>
        <taxon>Strongyloidea</taxon>
        <taxon>Strongylidae</taxon>
        <taxon>Strongylus</taxon>
    </lineage>
</organism>
<dbReference type="PANTHER" id="PTHR13140:SF857">
    <property type="entry name" value="MYOSIN-11"/>
    <property type="match status" value="1"/>
</dbReference>
<dbReference type="SMART" id="SM00242">
    <property type="entry name" value="MYSc"/>
    <property type="match status" value="1"/>
</dbReference>
<dbReference type="GO" id="GO:0005524">
    <property type="term" value="F:ATP binding"/>
    <property type="evidence" value="ECO:0007669"/>
    <property type="project" value="UniProtKB-KW"/>
</dbReference>
<evidence type="ECO:0000256" key="6">
    <source>
        <dbReference type="ARBA" id="ARBA00023175"/>
    </source>
</evidence>
<dbReference type="GO" id="GO:0051015">
    <property type="term" value="F:actin filament binding"/>
    <property type="evidence" value="ECO:0007669"/>
    <property type="project" value="TreeGrafter"/>
</dbReference>
<evidence type="ECO:0000256" key="4">
    <source>
        <dbReference type="ARBA" id="ARBA00023054"/>
    </source>
</evidence>
<proteinExistence type="inferred from homology"/>
<evidence type="ECO:0000259" key="9">
    <source>
        <dbReference type="PROSITE" id="PS51456"/>
    </source>
</evidence>
<dbReference type="GO" id="GO:0016020">
    <property type="term" value="C:membrane"/>
    <property type="evidence" value="ECO:0007669"/>
    <property type="project" value="TreeGrafter"/>
</dbReference>
<keyword evidence="3" id="KW-0067">ATP-binding</keyword>
<keyword evidence="6" id="KW-0505">Motor protein</keyword>
<evidence type="ECO:0000313" key="11">
    <source>
        <dbReference type="Proteomes" id="UP000270094"/>
    </source>
</evidence>
<keyword evidence="11" id="KW-1185">Reference proteome</keyword>
<reference evidence="10 11" key="1">
    <citation type="submission" date="2018-11" db="EMBL/GenBank/DDBJ databases">
        <authorList>
            <consortium name="Pathogen Informatics"/>
        </authorList>
    </citation>
    <scope>NUCLEOTIDE SEQUENCE [LARGE SCALE GENOMIC DNA]</scope>
</reference>
<accession>A0A3P7LN49</accession>
<comment type="caution">
    <text evidence="8">Lacks conserved residue(s) required for the propagation of feature annotation.</text>
</comment>